<accession>A0A4Y2K7B3</accession>
<gene>
    <name evidence="1" type="ORF">AVEN_113426_1</name>
</gene>
<protein>
    <submittedName>
        <fullName evidence="1">Uncharacterized protein</fullName>
    </submittedName>
</protein>
<reference evidence="1 2" key="1">
    <citation type="journal article" date="2019" name="Sci. Rep.">
        <title>Orb-weaving spider Araneus ventricosus genome elucidates the spidroin gene catalogue.</title>
        <authorList>
            <person name="Kono N."/>
            <person name="Nakamura H."/>
            <person name="Ohtoshi R."/>
            <person name="Moran D.A.P."/>
            <person name="Shinohara A."/>
            <person name="Yoshida Y."/>
            <person name="Fujiwara M."/>
            <person name="Mori M."/>
            <person name="Tomita M."/>
            <person name="Arakawa K."/>
        </authorList>
    </citation>
    <scope>NUCLEOTIDE SEQUENCE [LARGE SCALE GENOMIC DNA]</scope>
</reference>
<comment type="caution">
    <text evidence="1">The sequence shown here is derived from an EMBL/GenBank/DDBJ whole genome shotgun (WGS) entry which is preliminary data.</text>
</comment>
<dbReference type="AlphaFoldDB" id="A0A4Y2K7B3"/>
<keyword evidence="2" id="KW-1185">Reference proteome</keyword>
<dbReference type="OrthoDB" id="6762378at2759"/>
<name>A0A4Y2K7B3_ARAVE</name>
<proteinExistence type="predicted"/>
<evidence type="ECO:0000313" key="1">
    <source>
        <dbReference type="EMBL" id="GBM98330.1"/>
    </source>
</evidence>
<dbReference type="Proteomes" id="UP000499080">
    <property type="component" value="Unassembled WGS sequence"/>
</dbReference>
<evidence type="ECO:0000313" key="2">
    <source>
        <dbReference type="Proteomes" id="UP000499080"/>
    </source>
</evidence>
<dbReference type="EMBL" id="BGPR01004313">
    <property type="protein sequence ID" value="GBM98330.1"/>
    <property type="molecule type" value="Genomic_DNA"/>
</dbReference>
<sequence length="130" mass="14636">MEAAEMEEVIYLESSIPDFSTNRFDLIDNVGNSRMKAHYSLVCGIRSVDSGELYTTCLRTTNLAKLKFVGKFSFIPVKEMYDAQFPENVIGSAHKRQTSHLSVREPQSLLLDFSHDILSPHPSLCKIPIA</sequence>
<organism evidence="1 2">
    <name type="scientific">Araneus ventricosus</name>
    <name type="common">Orbweaver spider</name>
    <name type="synonym">Epeira ventricosa</name>
    <dbReference type="NCBI Taxonomy" id="182803"/>
    <lineage>
        <taxon>Eukaryota</taxon>
        <taxon>Metazoa</taxon>
        <taxon>Ecdysozoa</taxon>
        <taxon>Arthropoda</taxon>
        <taxon>Chelicerata</taxon>
        <taxon>Arachnida</taxon>
        <taxon>Araneae</taxon>
        <taxon>Araneomorphae</taxon>
        <taxon>Entelegynae</taxon>
        <taxon>Araneoidea</taxon>
        <taxon>Araneidae</taxon>
        <taxon>Araneus</taxon>
    </lineage>
</organism>